<dbReference type="Proteomes" id="UP000654075">
    <property type="component" value="Unassembled WGS sequence"/>
</dbReference>
<protein>
    <submittedName>
        <fullName evidence="1">Uncharacterized protein</fullName>
    </submittedName>
</protein>
<reference evidence="1" key="1">
    <citation type="submission" date="2021-02" db="EMBL/GenBank/DDBJ databases">
        <authorList>
            <person name="Dougan E. K."/>
            <person name="Rhodes N."/>
            <person name="Thang M."/>
            <person name="Chan C."/>
        </authorList>
    </citation>
    <scope>NUCLEOTIDE SEQUENCE</scope>
</reference>
<dbReference type="EMBL" id="CAJNNW010031973">
    <property type="protein sequence ID" value="CAE8710315.1"/>
    <property type="molecule type" value="Genomic_DNA"/>
</dbReference>
<dbReference type="EMBL" id="CAJNNV010033413">
    <property type="protein sequence ID" value="CAE8643692.1"/>
    <property type="molecule type" value="Genomic_DNA"/>
</dbReference>
<organism evidence="1 3">
    <name type="scientific">Polarella glacialis</name>
    <name type="common">Dinoflagellate</name>
    <dbReference type="NCBI Taxonomy" id="89957"/>
    <lineage>
        <taxon>Eukaryota</taxon>
        <taxon>Sar</taxon>
        <taxon>Alveolata</taxon>
        <taxon>Dinophyceae</taxon>
        <taxon>Suessiales</taxon>
        <taxon>Suessiaceae</taxon>
        <taxon>Polarella</taxon>
    </lineage>
</organism>
<name>A0A813HYS1_POLGL</name>
<comment type="caution">
    <text evidence="1">The sequence shown here is derived from an EMBL/GenBank/DDBJ whole genome shotgun (WGS) entry which is preliminary data.</text>
</comment>
<proteinExistence type="predicted"/>
<evidence type="ECO:0000313" key="3">
    <source>
        <dbReference type="Proteomes" id="UP000654075"/>
    </source>
</evidence>
<dbReference type="Proteomes" id="UP000626109">
    <property type="component" value="Unassembled WGS sequence"/>
</dbReference>
<accession>A0A813HYS1</accession>
<dbReference type="AlphaFoldDB" id="A0A813HYS1"/>
<keyword evidence="3" id="KW-1185">Reference proteome</keyword>
<evidence type="ECO:0000313" key="2">
    <source>
        <dbReference type="EMBL" id="CAE8710315.1"/>
    </source>
</evidence>
<sequence length="254" mass="28088">MCDYAKGFRGNGVCEPLSRLAASDDGGAPALGRCHNVLSATQRRRLRRRRCNYAAGIMSGLHLWAGPPGLQLHSLPDQEQLEWPSSLQQSEDLPTVPQLLCLPGLEPTDGPPSSLLHSEPHSPAITVDTKASALLPHRCGQDLHRLCLCFCQCSDHRATRWPSSRRSSIPFSSFMPGSWMSLPQALEDNDNYISKVLHRELCQVPLPTLEALNMLDGFRLRAVSRQHLRYLTAALETEENSEDDLNSDSSKNVG</sequence>
<gene>
    <name evidence="1" type="ORF">PGLA1383_LOCUS58001</name>
    <name evidence="2" type="ORF">PGLA2088_LOCUS35883</name>
</gene>
<evidence type="ECO:0000313" key="1">
    <source>
        <dbReference type="EMBL" id="CAE8643692.1"/>
    </source>
</evidence>